<evidence type="ECO:0000256" key="7">
    <source>
        <dbReference type="RuleBase" id="RU362091"/>
    </source>
</evidence>
<dbReference type="RefSeq" id="WP_077806538.1">
    <property type="nucleotide sequence ID" value="NZ_BJXS01000002.1"/>
</dbReference>
<dbReference type="Proteomes" id="UP000188604">
    <property type="component" value="Chromosome"/>
</dbReference>
<evidence type="ECO:0000256" key="3">
    <source>
        <dbReference type="ARBA" id="ARBA00022448"/>
    </source>
</evidence>
<proteinExistence type="inferred from homology"/>
<accession>A0A1U9KPD4</accession>
<dbReference type="GO" id="GO:0005886">
    <property type="term" value="C:plasma membrane"/>
    <property type="evidence" value="ECO:0007669"/>
    <property type="project" value="TreeGrafter"/>
</dbReference>
<sequence length="444" mass="46037">MILSFAVTIGLSVLLALSAGRRTTNARDFFAAAGRLGTPLYFLLAVGETYSIGSLLGFPGGIYARGSTLALWFVGYILLAFPIGFILYPRLWRAGAASGAATLPDLFRAHTGSIALERGVGVLLLAVLLPLGASQFIGLQNVVRALGWQHEAPAASLLAAIVALAYVGLAGLRAPARVAALKDALVLGAIAAIAIAALLHWPQNPTAPVASVLRPTASLSNDIFIVSTILTQSIGFCLSPPTVAAVFAARSPDALRRAQIFMPLYMALFPLLLIVATFALTHQPRPHGADEAFLSVAAQLLPDWGTGLVLAGTALSALVVLAGIGLALAAIVTRNIVPHLGDNAQRRWGFTVIAAYFALSALGAAHFQTLLTQLNTLFYLGIAPIIPATLAIAWGRPLAPKRIGTGIAAGLILGLTLRFGDVPLAGMNPALPALLLSGLVTLSK</sequence>
<comment type="similarity">
    <text evidence="2 7">Belongs to the sodium:solute symporter (SSF) (TC 2.A.21) family.</text>
</comment>
<dbReference type="AlphaFoldDB" id="A0A1U9KPD4"/>
<protein>
    <submittedName>
        <fullName evidence="8">Uncharacterized protein</fullName>
    </submittedName>
</protein>
<dbReference type="KEGG" id="nch:A0U93_05930"/>
<dbReference type="STRING" id="320497.A0U93_05930"/>
<reference evidence="8 9" key="1">
    <citation type="submission" date="2016-03" db="EMBL/GenBank/DDBJ databases">
        <title>Acetic acid bacteria sequencing.</title>
        <authorList>
            <person name="Brandt J."/>
            <person name="Jakob F."/>
            <person name="Vogel R.F."/>
        </authorList>
    </citation>
    <scope>NUCLEOTIDE SEQUENCE [LARGE SCALE GENOMIC DNA]</scope>
    <source>
        <strain evidence="8 9">NBRC 101099</strain>
    </source>
</reference>
<dbReference type="InterPro" id="IPR038377">
    <property type="entry name" value="Na/Glc_symporter_sf"/>
</dbReference>
<keyword evidence="3" id="KW-0813">Transport</keyword>
<evidence type="ECO:0000256" key="5">
    <source>
        <dbReference type="ARBA" id="ARBA00022989"/>
    </source>
</evidence>
<dbReference type="Pfam" id="PF00474">
    <property type="entry name" value="SSF"/>
    <property type="match status" value="1"/>
</dbReference>
<evidence type="ECO:0000256" key="2">
    <source>
        <dbReference type="ARBA" id="ARBA00006434"/>
    </source>
</evidence>
<dbReference type="InterPro" id="IPR001734">
    <property type="entry name" value="Na/solute_symporter"/>
</dbReference>
<dbReference type="PROSITE" id="PS50283">
    <property type="entry name" value="NA_SOLUT_SYMP_3"/>
    <property type="match status" value="1"/>
</dbReference>
<evidence type="ECO:0000256" key="4">
    <source>
        <dbReference type="ARBA" id="ARBA00022692"/>
    </source>
</evidence>
<evidence type="ECO:0000256" key="6">
    <source>
        <dbReference type="ARBA" id="ARBA00023136"/>
    </source>
</evidence>
<keyword evidence="4" id="KW-0812">Transmembrane</keyword>
<name>A0A1U9KPD4_9PROT</name>
<keyword evidence="5" id="KW-1133">Transmembrane helix</keyword>
<dbReference type="InterPro" id="IPR050277">
    <property type="entry name" value="Sodium:Solute_Symporter"/>
</dbReference>
<gene>
    <name evidence="8" type="ORF">A0U93_05930</name>
</gene>
<dbReference type="GO" id="GO:0022857">
    <property type="term" value="F:transmembrane transporter activity"/>
    <property type="evidence" value="ECO:0007669"/>
    <property type="project" value="InterPro"/>
</dbReference>
<evidence type="ECO:0000313" key="9">
    <source>
        <dbReference type="Proteomes" id="UP000188604"/>
    </source>
</evidence>
<keyword evidence="9" id="KW-1185">Reference proteome</keyword>
<organism evidence="8 9">
    <name type="scientific">Neoasaia chiangmaiensis</name>
    <dbReference type="NCBI Taxonomy" id="320497"/>
    <lineage>
        <taxon>Bacteria</taxon>
        <taxon>Pseudomonadati</taxon>
        <taxon>Pseudomonadota</taxon>
        <taxon>Alphaproteobacteria</taxon>
        <taxon>Acetobacterales</taxon>
        <taxon>Acetobacteraceae</taxon>
        <taxon>Neoasaia</taxon>
    </lineage>
</organism>
<dbReference type="EMBL" id="CP014691">
    <property type="protein sequence ID" value="AQS87550.1"/>
    <property type="molecule type" value="Genomic_DNA"/>
</dbReference>
<dbReference type="PANTHER" id="PTHR48086">
    <property type="entry name" value="SODIUM/PROLINE SYMPORTER-RELATED"/>
    <property type="match status" value="1"/>
</dbReference>
<comment type="subcellular location">
    <subcellularLocation>
        <location evidence="1">Membrane</location>
        <topology evidence="1">Multi-pass membrane protein</topology>
    </subcellularLocation>
</comment>
<dbReference type="Gene3D" id="1.20.1730.10">
    <property type="entry name" value="Sodium/glucose cotransporter"/>
    <property type="match status" value="1"/>
</dbReference>
<evidence type="ECO:0000256" key="1">
    <source>
        <dbReference type="ARBA" id="ARBA00004141"/>
    </source>
</evidence>
<evidence type="ECO:0000313" key="8">
    <source>
        <dbReference type="EMBL" id="AQS87550.1"/>
    </source>
</evidence>
<keyword evidence="6" id="KW-0472">Membrane</keyword>